<reference evidence="2" key="2">
    <citation type="submission" date="2020-05" db="UniProtKB">
        <authorList>
            <consortium name="EnsemblMetazoa"/>
        </authorList>
    </citation>
    <scope>IDENTIFICATION</scope>
    <source>
        <strain evidence="2">IAEA</strain>
    </source>
</reference>
<dbReference type="AlphaFoldDB" id="A0A1A9ZIL3"/>
<keyword evidence="3" id="KW-1185">Reference proteome</keyword>
<proteinExistence type="predicted"/>
<dbReference type="EnsemblMetazoa" id="GPAI015756-RA">
    <property type="protein sequence ID" value="GPAI015756-PA"/>
    <property type="gene ID" value="GPAI015756"/>
</dbReference>
<evidence type="ECO:0000256" key="1">
    <source>
        <dbReference type="SAM" id="Phobius"/>
    </source>
</evidence>
<protein>
    <submittedName>
        <fullName evidence="2">Uncharacterized protein</fullName>
    </submittedName>
</protein>
<sequence>MKFGKFSGFYCFLIPCFVHLTTILSWVRYKRHVCLLFSSHLSLLVFCHCHYAGRDFVILNLYCKVVCIVDGGVCPRTEKILLYSSTVFHNLLYSQAQPQVKRYKAALPSLVERYHFLVDGGDNLRSYPGVNHMLMFSKNLKHHSAKYGVQLGSSFYQDLSSAGPIVFWILDQAAEGRRTLTLKCESVNIGWPNPLLHGTCTSWRSEASITRQFLYGSQYHMKINLKFHVRIALMAGAERYSTRHNQKYYEGICINVESNSSSEKC</sequence>
<keyword evidence="1" id="KW-0472">Membrane</keyword>
<feature type="transmembrane region" description="Helical" evidence="1">
    <location>
        <begin position="6"/>
        <end position="27"/>
    </location>
</feature>
<keyword evidence="1" id="KW-0812">Transmembrane</keyword>
<dbReference type="VEuPathDB" id="VectorBase:GPAI015756"/>
<reference evidence="3" key="1">
    <citation type="submission" date="2014-03" db="EMBL/GenBank/DDBJ databases">
        <authorList>
            <person name="Aksoy S."/>
            <person name="Warren W."/>
            <person name="Wilson R.K."/>
        </authorList>
    </citation>
    <scope>NUCLEOTIDE SEQUENCE [LARGE SCALE GENOMIC DNA]</scope>
    <source>
        <strain evidence="3">IAEA</strain>
    </source>
</reference>
<evidence type="ECO:0000313" key="2">
    <source>
        <dbReference type="EnsemblMetazoa" id="GPAI015756-PA"/>
    </source>
</evidence>
<organism evidence="2 3">
    <name type="scientific">Glossina pallidipes</name>
    <name type="common">Tsetse fly</name>
    <dbReference type="NCBI Taxonomy" id="7398"/>
    <lineage>
        <taxon>Eukaryota</taxon>
        <taxon>Metazoa</taxon>
        <taxon>Ecdysozoa</taxon>
        <taxon>Arthropoda</taxon>
        <taxon>Hexapoda</taxon>
        <taxon>Insecta</taxon>
        <taxon>Pterygota</taxon>
        <taxon>Neoptera</taxon>
        <taxon>Endopterygota</taxon>
        <taxon>Diptera</taxon>
        <taxon>Brachycera</taxon>
        <taxon>Muscomorpha</taxon>
        <taxon>Hippoboscoidea</taxon>
        <taxon>Glossinidae</taxon>
        <taxon>Glossina</taxon>
    </lineage>
</organism>
<accession>A0A1A9ZIL3</accession>
<keyword evidence="1" id="KW-1133">Transmembrane helix</keyword>
<evidence type="ECO:0000313" key="3">
    <source>
        <dbReference type="Proteomes" id="UP000092445"/>
    </source>
</evidence>
<dbReference type="Proteomes" id="UP000092445">
    <property type="component" value="Unassembled WGS sequence"/>
</dbReference>
<name>A0A1A9ZIL3_GLOPL</name>